<dbReference type="RefSeq" id="WP_179489230.1">
    <property type="nucleotide sequence ID" value="NZ_JACCBV010000001.1"/>
</dbReference>
<dbReference type="CDD" id="cd06170">
    <property type="entry name" value="LuxR_C_like"/>
    <property type="match status" value="1"/>
</dbReference>
<gene>
    <name evidence="3" type="ORF">BJ991_001746</name>
</gene>
<keyword evidence="3" id="KW-0238">DNA-binding</keyword>
<feature type="region of interest" description="Disordered" evidence="1">
    <location>
        <begin position="763"/>
        <end position="784"/>
    </location>
</feature>
<dbReference type="GO" id="GO:0003677">
    <property type="term" value="F:DNA binding"/>
    <property type="evidence" value="ECO:0007669"/>
    <property type="project" value="UniProtKB-KW"/>
</dbReference>
<dbReference type="InterPro" id="IPR027417">
    <property type="entry name" value="P-loop_NTPase"/>
</dbReference>
<protein>
    <submittedName>
        <fullName evidence="3">Putative ATPase/DNA-binding CsgD family transcriptional regulator</fullName>
    </submittedName>
</protein>
<dbReference type="Pfam" id="PF00196">
    <property type="entry name" value="GerE"/>
    <property type="match status" value="1"/>
</dbReference>
<dbReference type="InterPro" id="IPR000792">
    <property type="entry name" value="Tscrpt_reg_LuxR_C"/>
</dbReference>
<keyword evidence="4" id="KW-1185">Reference proteome</keyword>
<dbReference type="Gene3D" id="3.40.50.300">
    <property type="entry name" value="P-loop containing nucleotide triphosphate hydrolases"/>
    <property type="match status" value="1"/>
</dbReference>
<dbReference type="GO" id="GO:0016887">
    <property type="term" value="F:ATP hydrolysis activity"/>
    <property type="evidence" value="ECO:0007669"/>
    <property type="project" value="InterPro"/>
</dbReference>
<name>A0A7Y9KL04_9MICO</name>
<evidence type="ECO:0000313" key="3">
    <source>
        <dbReference type="EMBL" id="NYE19718.1"/>
    </source>
</evidence>
<dbReference type="SUPFAM" id="SSF46894">
    <property type="entry name" value="C-terminal effector domain of the bipartite response regulators"/>
    <property type="match status" value="1"/>
</dbReference>
<dbReference type="Gene3D" id="1.10.10.10">
    <property type="entry name" value="Winged helix-like DNA-binding domain superfamily/Winged helix DNA-binding domain"/>
    <property type="match status" value="1"/>
</dbReference>
<dbReference type="InterPro" id="IPR036388">
    <property type="entry name" value="WH-like_DNA-bd_sf"/>
</dbReference>
<evidence type="ECO:0000256" key="1">
    <source>
        <dbReference type="SAM" id="MobiDB-lite"/>
    </source>
</evidence>
<evidence type="ECO:0000259" key="2">
    <source>
        <dbReference type="PROSITE" id="PS50043"/>
    </source>
</evidence>
<dbReference type="SMART" id="SM00421">
    <property type="entry name" value="HTH_LUXR"/>
    <property type="match status" value="1"/>
</dbReference>
<accession>A0A7Y9KL04</accession>
<dbReference type="AlphaFoldDB" id="A0A7Y9KL04"/>
<comment type="caution">
    <text evidence="3">The sequence shown here is derived from an EMBL/GenBank/DDBJ whole genome shotgun (WGS) entry which is preliminary data.</text>
</comment>
<dbReference type="InterPro" id="IPR016032">
    <property type="entry name" value="Sig_transdc_resp-reg_C-effctor"/>
</dbReference>
<dbReference type="PRINTS" id="PR00038">
    <property type="entry name" value="HTHLUXR"/>
</dbReference>
<dbReference type="InterPro" id="IPR049945">
    <property type="entry name" value="AAA_22"/>
</dbReference>
<evidence type="ECO:0000313" key="4">
    <source>
        <dbReference type="Proteomes" id="UP000576969"/>
    </source>
</evidence>
<dbReference type="PRINTS" id="PR00364">
    <property type="entry name" value="DISEASERSIST"/>
</dbReference>
<dbReference type="PANTHER" id="PTHR47691:SF3">
    <property type="entry name" value="HTH-TYPE TRANSCRIPTIONAL REGULATOR RV0890C-RELATED"/>
    <property type="match status" value="1"/>
</dbReference>
<dbReference type="Pfam" id="PF13401">
    <property type="entry name" value="AAA_22"/>
    <property type="match status" value="1"/>
</dbReference>
<dbReference type="PROSITE" id="PS50043">
    <property type="entry name" value="HTH_LUXR_2"/>
    <property type="match status" value="1"/>
</dbReference>
<dbReference type="GO" id="GO:0006355">
    <property type="term" value="P:regulation of DNA-templated transcription"/>
    <property type="evidence" value="ECO:0007669"/>
    <property type="project" value="InterPro"/>
</dbReference>
<dbReference type="EMBL" id="JACCBV010000001">
    <property type="protein sequence ID" value="NYE19718.1"/>
    <property type="molecule type" value="Genomic_DNA"/>
</dbReference>
<dbReference type="SUPFAM" id="SSF52540">
    <property type="entry name" value="P-loop containing nucleoside triphosphate hydrolases"/>
    <property type="match status" value="1"/>
</dbReference>
<organism evidence="3 4">
    <name type="scientific">Microbacterium immunditiarum</name>
    <dbReference type="NCBI Taxonomy" id="337480"/>
    <lineage>
        <taxon>Bacteria</taxon>
        <taxon>Bacillati</taxon>
        <taxon>Actinomycetota</taxon>
        <taxon>Actinomycetes</taxon>
        <taxon>Micrococcales</taxon>
        <taxon>Microbacteriaceae</taxon>
        <taxon>Microbacterium</taxon>
    </lineage>
</organism>
<sequence>MHGPTLTPRERAVLAAVERRLSNPEIASELFISVRTVESHIASLRRKLDAESRADLIAAARSDRDSAIRTPGNALRGRGRDLARLRELFAARRHVTIVGPGGVGKTRLALEHARSQTPRVPVVVELEHATPSDVVTRIARTLGLEPARSRDPSDALAVALSSQDHLLVLDNADHVASATGEAVAGLLARVPGLAVLATSRTPLGGADEIVMQLSPLATDGVDAPATALLIDRIRTGGGTIEAGEVELAHHIAERLDGLPLALELAASAARHLPLEDLAARLDRDFATLDRAYPEGRHRSLATAFEWSWDLLSPDEQDVLRRLAALPRTFDIDLAVAVTHTGVEGIIMRLLDRSLVVAAPGGPARWRLLAVLREFVLDRTDPQIVQDVHARHAAHIEAVAARVAARARTDASPAALAQSAMLCPEVNAALRWSLEVPDALAVSLATSLAVGVEQYGSDVDSVAALSAAAHDERLVSQMGPQELLLLGSALAFYDVEPVAALAERALGIAQDDRGRRAAHQLAGLAGAYGPDPRAALEHLDLAETLALRAGDAWDVGAVRQCRGIALRTLALRDDDDTSLEDALEAFESAVDAYSRAGDDTHVHNVRFMMALTAAESGWDPTRAAAWATECLSYAERIGNEHELAHARLALATLGAGADDDIDLVDLVDTFRHLGDLRCVSRGLLLRARREPAADSRIALLRGAVDIATAANDHARHAAALARLAGAHHDAGDPASALATLDTLSAVAGRAAALAACPAELVERFTGDPDPAPDGTARVGNVGTPA</sequence>
<reference evidence="3 4" key="1">
    <citation type="submission" date="2020-07" db="EMBL/GenBank/DDBJ databases">
        <title>Sequencing the genomes of 1000 actinobacteria strains.</title>
        <authorList>
            <person name="Klenk H.-P."/>
        </authorList>
    </citation>
    <scope>NUCLEOTIDE SEQUENCE [LARGE SCALE GENOMIC DNA]</scope>
    <source>
        <strain evidence="3 4">DSM 24662</strain>
    </source>
</reference>
<dbReference type="PANTHER" id="PTHR47691">
    <property type="entry name" value="REGULATOR-RELATED"/>
    <property type="match status" value="1"/>
</dbReference>
<dbReference type="Proteomes" id="UP000576969">
    <property type="component" value="Unassembled WGS sequence"/>
</dbReference>
<feature type="domain" description="HTH luxR-type" evidence="2">
    <location>
        <begin position="1"/>
        <end position="64"/>
    </location>
</feature>
<proteinExistence type="predicted"/>